<protein>
    <recommendedName>
        <fullName evidence="7">Fe2OG dioxygenase domain-containing protein</fullName>
    </recommendedName>
</protein>
<reference evidence="5" key="1">
    <citation type="submission" date="2023-08" db="EMBL/GenBank/DDBJ databases">
        <authorList>
            <person name="Audoor S."/>
            <person name="Bilcke G."/>
        </authorList>
    </citation>
    <scope>NUCLEOTIDE SEQUENCE</scope>
</reference>
<evidence type="ECO:0000256" key="1">
    <source>
        <dbReference type="ARBA" id="ARBA00022737"/>
    </source>
</evidence>
<organism evidence="5 6">
    <name type="scientific">Cylindrotheca closterium</name>
    <dbReference type="NCBI Taxonomy" id="2856"/>
    <lineage>
        <taxon>Eukaryota</taxon>
        <taxon>Sar</taxon>
        <taxon>Stramenopiles</taxon>
        <taxon>Ochrophyta</taxon>
        <taxon>Bacillariophyta</taxon>
        <taxon>Bacillariophyceae</taxon>
        <taxon>Bacillariophycidae</taxon>
        <taxon>Bacillariales</taxon>
        <taxon>Bacillariaceae</taxon>
        <taxon>Cylindrotheca</taxon>
    </lineage>
</organism>
<keyword evidence="4" id="KW-0732">Signal</keyword>
<evidence type="ECO:0000256" key="3">
    <source>
        <dbReference type="PROSITE-ProRule" id="PRU00023"/>
    </source>
</evidence>
<evidence type="ECO:0000256" key="2">
    <source>
        <dbReference type="ARBA" id="ARBA00023043"/>
    </source>
</evidence>
<evidence type="ECO:0008006" key="7">
    <source>
        <dbReference type="Google" id="ProtNLM"/>
    </source>
</evidence>
<evidence type="ECO:0000313" key="6">
    <source>
        <dbReference type="Proteomes" id="UP001295423"/>
    </source>
</evidence>
<feature type="signal peptide" evidence="4">
    <location>
        <begin position="1"/>
        <end position="15"/>
    </location>
</feature>
<dbReference type="SUPFAM" id="SSF48403">
    <property type="entry name" value="Ankyrin repeat"/>
    <property type="match status" value="1"/>
</dbReference>
<evidence type="ECO:0000313" key="5">
    <source>
        <dbReference type="EMBL" id="CAJ1966120.1"/>
    </source>
</evidence>
<dbReference type="AlphaFoldDB" id="A0AAD2G866"/>
<dbReference type="InterPro" id="IPR051637">
    <property type="entry name" value="Ank_repeat_dom-contain_49"/>
</dbReference>
<evidence type="ECO:0000256" key="4">
    <source>
        <dbReference type="SAM" id="SignalP"/>
    </source>
</evidence>
<dbReference type="Gene3D" id="1.25.40.20">
    <property type="entry name" value="Ankyrin repeat-containing domain"/>
    <property type="match status" value="1"/>
</dbReference>
<dbReference type="PANTHER" id="PTHR24180:SF45">
    <property type="entry name" value="POLY [ADP-RIBOSE] POLYMERASE TANKYRASE"/>
    <property type="match status" value="1"/>
</dbReference>
<dbReference type="InterPro" id="IPR036770">
    <property type="entry name" value="Ankyrin_rpt-contain_sf"/>
</dbReference>
<keyword evidence="6" id="KW-1185">Reference proteome</keyword>
<keyword evidence="1" id="KW-0677">Repeat</keyword>
<feature type="repeat" description="ANK" evidence="3">
    <location>
        <begin position="400"/>
        <end position="428"/>
    </location>
</feature>
<sequence>MLLTITALLLHVAQAAEYGVDVSFPMQHETVSSNYDHLPHNNHQQQASPASHPTVMFHDQPIQPLGDRQREYQTFLKGCVDAFNASVCDEFEESRIQTNLRQPASMVNYTTIGFHKTRVPDSLWQMIQGFWERNHHEDKNSNKNQEKEEWPPGNTFVNHWSSPSYLVRIIEEEKGLRGREGPRLAKTIWDETRKMVQEWTGQELEDCSMYGIRIYTKGSILNPHVDRLPYVMSAVINVAQDLEEEWPMEFIGHDGKATNITMTPGDMVLYESHSVLHGRPFPLKGEYFANIHVHFEPTGHSIKYHGYDAKADKQESVGKYKVNKDIGGHEIEGHRVLPPYIIPDSPEDKIYREEHPDTYYFGINKHRSSPAHVYAGQGKTSELVGLLEDQLHLVHSRDRNGWLPLHEASRSGHVETAKFLIEKGANVNGRFGEKGGTALFLAGQYHGKNSEIYKYLQSVGAVWEEPEL</sequence>
<dbReference type="Pfam" id="PF12796">
    <property type="entry name" value="Ank_2"/>
    <property type="match status" value="1"/>
</dbReference>
<proteinExistence type="predicted"/>
<dbReference type="PANTHER" id="PTHR24180">
    <property type="entry name" value="CYCLIN-DEPENDENT KINASE INHIBITOR 2C-RELATED"/>
    <property type="match status" value="1"/>
</dbReference>
<dbReference type="PROSITE" id="PS50088">
    <property type="entry name" value="ANK_REPEAT"/>
    <property type="match status" value="1"/>
</dbReference>
<name>A0AAD2G866_9STRA</name>
<keyword evidence="2 3" id="KW-0040">ANK repeat</keyword>
<dbReference type="SMART" id="SM00248">
    <property type="entry name" value="ANK"/>
    <property type="match status" value="2"/>
</dbReference>
<dbReference type="Proteomes" id="UP001295423">
    <property type="component" value="Unassembled WGS sequence"/>
</dbReference>
<feature type="chain" id="PRO_5042074749" description="Fe2OG dioxygenase domain-containing protein" evidence="4">
    <location>
        <begin position="16"/>
        <end position="468"/>
    </location>
</feature>
<gene>
    <name evidence="5" type="ORF">CYCCA115_LOCUS21703</name>
</gene>
<accession>A0AAD2G866</accession>
<dbReference type="InterPro" id="IPR002110">
    <property type="entry name" value="Ankyrin_rpt"/>
</dbReference>
<dbReference type="PROSITE" id="PS50297">
    <property type="entry name" value="ANK_REP_REGION"/>
    <property type="match status" value="1"/>
</dbReference>
<dbReference type="EMBL" id="CAKOGP040002258">
    <property type="protein sequence ID" value="CAJ1966120.1"/>
    <property type="molecule type" value="Genomic_DNA"/>
</dbReference>
<comment type="caution">
    <text evidence="5">The sequence shown here is derived from an EMBL/GenBank/DDBJ whole genome shotgun (WGS) entry which is preliminary data.</text>
</comment>